<accession>A0A397JQ22</accession>
<dbReference type="Proteomes" id="UP000266861">
    <property type="component" value="Unassembled WGS sequence"/>
</dbReference>
<organism evidence="1 2">
    <name type="scientific">Diversispora epigaea</name>
    <dbReference type="NCBI Taxonomy" id="1348612"/>
    <lineage>
        <taxon>Eukaryota</taxon>
        <taxon>Fungi</taxon>
        <taxon>Fungi incertae sedis</taxon>
        <taxon>Mucoromycota</taxon>
        <taxon>Glomeromycotina</taxon>
        <taxon>Glomeromycetes</taxon>
        <taxon>Diversisporales</taxon>
        <taxon>Diversisporaceae</taxon>
        <taxon>Diversispora</taxon>
    </lineage>
</organism>
<gene>
    <name evidence="1" type="ORF">Glove_19g9</name>
</gene>
<protein>
    <submittedName>
        <fullName evidence="1">Uncharacterized protein</fullName>
    </submittedName>
</protein>
<dbReference type="AlphaFoldDB" id="A0A397JQ22"/>
<dbReference type="EMBL" id="PQFF01000017">
    <property type="protein sequence ID" value="RHZ88948.1"/>
    <property type="molecule type" value="Genomic_DNA"/>
</dbReference>
<comment type="caution">
    <text evidence="1">The sequence shown here is derived from an EMBL/GenBank/DDBJ whole genome shotgun (WGS) entry which is preliminary data.</text>
</comment>
<evidence type="ECO:0000313" key="1">
    <source>
        <dbReference type="EMBL" id="RHZ88948.1"/>
    </source>
</evidence>
<name>A0A397JQ22_9GLOM</name>
<keyword evidence="2" id="KW-1185">Reference proteome</keyword>
<evidence type="ECO:0000313" key="2">
    <source>
        <dbReference type="Proteomes" id="UP000266861"/>
    </source>
</evidence>
<sequence length="89" mass="10520">MIVLQVTMVNNHNFTIADNNENAKKGGLIEFLKKTAEDEIVKRANLLEVENESLKKLMAHRKEDIFQMKNEMFIHENFRLNPQNILYFL</sequence>
<proteinExistence type="predicted"/>
<reference evidence="1 2" key="1">
    <citation type="submission" date="2018-08" db="EMBL/GenBank/DDBJ databases">
        <title>Genome and evolution of the arbuscular mycorrhizal fungus Diversispora epigaea (formerly Glomus versiforme) and its bacterial endosymbionts.</title>
        <authorList>
            <person name="Sun X."/>
            <person name="Fei Z."/>
            <person name="Harrison M."/>
        </authorList>
    </citation>
    <scope>NUCLEOTIDE SEQUENCE [LARGE SCALE GENOMIC DNA]</scope>
    <source>
        <strain evidence="1 2">IT104</strain>
    </source>
</reference>